<dbReference type="PANTHER" id="PTHR42798">
    <property type="entry name" value="LIPOPROTEIN-RELEASING SYSTEM ATP-BINDING PROTEIN LOLD"/>
    <property type="match status" value="1"/>
</dbReference>
<dbReference type="GO" id="GO:0016887">
    <property type="term" value="F:ATP hydrolysis activity"/>
    <property type="evidence" value="ECO:0007669"/>
    <property type="project" value="InterPro"/>
</dbReference>
<evidence type="ECO:0000256" key="7">
    <source>
        <dbReference type="ARBA" id="ARBA00055994"/>
    </source>
</evidence>
<dbReference type="InterPro" id="IPR003593">
    <property type="entry name" value="AAA+_ATPase"/>
</dbReference>
<organism evidence="9 10">
    <name type="scientific">Pseudolactococcus chungangensis</name>
    <dbReference type="NCBI Taxonomy" id="451457"/>
    <lineage>
        <taxon>Bacteria</taxon>
        <taxon>Bacillati</taxon>
        <taxon>Bacillota</taxon>
        <taxon>Bacilli</taxon>
        <taxon>Lactobacillales</taxon>
        <taxon>Streptococcaceae</taxon>
        <taxon>Pseudolactococcus</taxon>
    </lineage>
</organism>
<comment type="caution">
    <text evidence="9">The sequence shown here is derived from an EMBL/GenBank/DDBJ whole genome shotgun (WGS) entry which is preliminary data.</text>
</comment>
<comment type="subcellular location">
    <subcellularLocation>
        <location evidence="1">Cell membrane</location>
        <topology evidence="1">Peripheral membrane protein</topology>
    </subcellularLocation>
</comment>
<proteinExistence type="inferred from homology"/>
<accession>A0A847J578</accession>
<dbReference type="Gene3D" id="3.40.50.300">
    <property type="entry name" value="P-loop containing nucleotide triphosphate hydrolases"/>
    <property type="match status" value="1"/>
</dbReference>
<dbReference type="Pfam" id="PF00005">
    <property type="entry name" value="ABC_tran"/>
    <property type="match status" value="1"/>
</dbReference>
<evidence type="ECO:0000256" key="2">
    <source>
        <dbReference type="ARBA" id="ARBA00005417"/>
    </source>
</evidence>
<keyword evidence="4" id="KW-0547">Nucleotide-binding</keyword>
<dbReference type="PROSITE" id="PS50893">
    <property type="entry name" value="ABC_TRANSPORTER_2"/>
    <property type="match status" value="1"/>
</dbReference>
<comment type="similarity">
    <text evidence="2">Belongs to the ABC transporter superfamily.</text>
</comment>
<gene>
    <name evidence="9" type="ORF">GX453_07505</name>
</gene>
<keyword evidence="5 9" id="KW-0067">ATP-binding</keyword>
<dbReference type="GO" id="GO:0005524">
    <property type="term" value="F:ATP binding"/>
    <property type="evidence" value="ECO:0007669"/>
    <property type="project" value="UniProtKB-KW"/>
</dbReference>
<comment type="function">
    <text evidence="7">Part of the ABC transporter FtsEX involved in cellular division. Has ATPase activity. Essential for cell division and viability.</text>
</comment>
<dbReference type="InterPro" id="IPR017911">
    <property type="entry name" value="MacB-like_ATP-bd"/>
</dbReference>
<dbReference type="InterPro" id="IPR027417">
    <property type="entry name" value="P-loop_NTPase"/>
</dbReference>
<comment type="catalytic activity">
    <reaction evidence="6">
        <text>ATP + H2O = ADP + phosphate + H(+)</text>
        <dbReference type="Rhea" id="RHEA:13065"/>
        <dbReference type="ChEBI" id="CHEBI:15377"/>
        <dbReference type="ChEBI" id="CHEBI:15378"/>
        <dbReference type="ChEBI" id="CHEBI:30616"/>
        <dbReference type="ChEBI" id="CHEBI:43474"/>
        <dbReference type="ChEBI" id="CHEBI:456216"/>
    </reaction>
</comment>
<dbReference type="SMART" id="SM00382">
    <property type="entry name" value="AAA"/>
    <property type="match status" value="1"/>
</dbReference>
<reference evidence="9 10" key="1">
    <citation type="journal article" date="2020" name="Biotechnol. Biofuels">
        <title>New insights from the biogas microbiome by comprehensive genome-resolved metagenomics of nearly 1600 species originating from multiple anaerobic digesters.</title>
        <authorList>
            <person name="Campanaro S."/>
            <person name="Treu L."/>
            <person name="Rodriguez-R L.M."/>
            <person name="Kovalovszki A."/>
            <person name="Ziels R.M."/>
            <person name="Maus I."/>
            <person name="Zhu X."/>
            <person name="Kougias P.G."/>
            <person name="Basile A."/>
            <person name="Luo G."/>
            <person name="Schluter A."/>
            <person name="Konstantinidis K.T."/>
            <person name="Angelidaki I."/>
        </authorList>
    </citation>
    <scope>NUCLEOTIDE SEQUENCE [LARGE SCALE GENOMIC DNA]</scope>
    <source>
        <strain evidence="9">AS27yjCOA_61</strain>
    </source>
</reference>
<evidence type="ECO:0000259" key="8">
    <source>
        <dbReference type="PROSITE" id="PS50893"/>
    </source>
</evidence>
<dbReference type="EMBL" id="JAAYVO010000102">
    <property type="protein sequence ID" value="NLH35842.1"/>
    <property type="molecule type" value="Genomic_DNA"/>
</dbReference>
<dbReference type="GO" id="GO:0005886">
    <property type="term" value="C:plasma membrane"/>
    <property type="evidence" value="ECO:0007669"/>
    <property type="project" value="UniProtKB-SubCell"/>
</dbReference>
<dbReference type="Proteomes" id="UP000559962">
    <property type="component" value="Unassembled WGS sequence"/>
</dbReference>
<name>A0A847J578_9LACT</name>
<protein>
    <submittedName>
        <fullName evidence="9">ABC transporter ATP-binding protein</fullName>
    </submittedName>
</protein>
<keyword evidence="3" id="KW-0813">Transport</keyword>
<evidence type="ECO:0000256" key="4">
    <source>
        <dbReference type="ARBA" id="ARBA00022741"/>
    </source>
</evidence>
<evidence type="ECO:0000313" key="9">
    <source>
        <dbReference type="EMBL" id="NLH35842.1"/>
    </source>
</evidence>
<dbReference type="PANTHER" id="PTHR42798:SF6">
    <property type="entry name" value="CELL DIVISION ATP-BINDING PROTEIN FTSE"/>
    <property type="match status" value="1"/>
</dbReference>
<dbReference type="AlphaFoldDB" id="A0A847J578"/>
<dbReference type="InterPro" id="IPR003439">
    <property type="entry name" value="ABC_transporter-like_ATP-bd"/>
</dbReference>
<dbReference type="SUPFAM" id="SSF52540">
    <property type="entry name" value="P-loop containing nucleoside triphosphate hydrolases"/>
    <property type="match status" value="1"/>
</dbReference>
<dbReference type="CDD" id="cd03255">
    <property type="entry name" value="ABC_MJ0796_LolCDE_FtsE"/>
    <property type="match status" value="1"/>
</dbReference>
<evidence type="ECO:0000256" key="5">
    <source>
        <dbReference type="ARBA" id="ARBA00022840"/>
    </source>
</evidence>
<evidence type="ECO:0000256" key="3">
    <source>
        <dbReference type="ARBA" id="ARBA00022448"/>
    </source>
</evidence>
<dbReference type="PROSITE" id="PS00211">
    <property type="entry name" value="ABC_TRANSPORTER_1"/>
    <property type="match status" value="1"/>
</dbReference>
<dbReference type="FunFam" id="3.40.50.300:FF:000056">
    <property type="entry name" value="Cell division ATP-binding protein FtsE"/>
    <property type="match status" value="1"/>
</dbReference>
<evidence type="ECO:0000256" key="6">
    <source>
        <dbReference type="ARBA" id="ARBA00049360"/>
    </source>
</evidence>
<evidence type="ECO:0000256" key="1">
    <source>
        <dbReference type="ARBA" id="ARBA00004202"/>
    </source>
</evidence>
<evidence type="ECO:0000313" key="10">
    <source>
        <dbReference type="Proteomes" id="UP000559962"/>
    </source>
</evidence>
<sequence>MLETKNLGFWYQNPEDILFKDVNLKFEAGKMYAILGKSGSGKTTFLSLISGLDSAKEGEILYNDTSLAKIGLTKFRKHNLAIVFQAYNLFTYMSAYQNVDSALEISGVKKDNQREFITESLKSVGIAEDLQHKKVSQLSGGQQQRVAIVRAMVTGADIIVADEPTGNLDEETGREIINLFEKIAHEQKKIVILVTHDLDIAKRSDVTYELRDKVFHKRVKEVTQA</sequence>
<feature type="domain" description="ABC transporter" evidence="8">
    <location>
        <begin position="2"/>
        <end position="225"/>
    </location>
</feature>
<dbReference type="InterPro" id="IPR017871">
    <property type="entry name" value="ABC_transporter-like_CS"/>
</dbReference>